<dbReference type="Proteomes" id="UP000095192">
    <property type="component" value="Unassembled WGS sequence"/>
</dbReference>
<name>A0A1D3CYJ0_9EIME</name>
<evidence type="ECO:0000313" key="1">
    <source>
        <dbReference type="EMBL" id="OEH76246.1"/>
    </source>
</evidence>
<protein>
    <submittedName>
        <fullName evidence="1">Uncharacterized protein</fullName>
    </submittedName>
</protein>
<reference evidence="1 2" key="1">
    <citation type="journal article" date="2016" name="BMC Genomics">
        <title>Comparative genomics reveals Cyclospora cayetanensis possesses coccidia-like metabolism and invasion components but unique surface antigens.</title>
        <authorList>
            <person name="Liu S."/>
            <person name="Wang L."/>
            <person name="Zheng H."/>
            <person name="Xu Z."/>
            <person name="Roellig D.M."/>
            <person name="Li N."/>
            <person name="Frace M.A."/>
            <person name="Tang K."/>
            <person name="Arrowood M.J."/>
            <person name="Moss D.M."/>
            <person name="Zhang L."/>
            <person name="Feng Y."/>
            <person name="Xiao L."/>
        </authorList>
    </citation>
    <scope>NUCLEOTIDE SEQUENCE [LARGE SCALE GENOMIC DNA]</scope>
    <source>
        <strain evidence="1 2">CHN_HEN01</strain>
    </source>
</reference>
<evidence type="ECO:0000313" key="2">
    <source>
        <dbReference type="Proteomes" id="UP000095192"/>
    </source>
</evidence>
<dbReference type="VEuPathDB" id="ToxoDB:cyc_02909"/>
<keyword evidence="2" id="KW-1185">Reference proteome</keyword>
<dbReference type="InParanoid" id="A0A1D3CYJ0"/>
<accession>A0A1D3CYJ0</accession>
<sequence length="97" mass="10354">MEGPPGSERALAEAAAAASVVSPACERFILDFLRDRAERIACASARAAPTALILLRLKQKEIEGVPKTLKDLLTALEALEAVGKLRKTCGNWEAVSH</sequence>
<proteinExistence type="predicted"/>
<comment type="caution">
    <text evidence="1">The sequence shown here is derived from an EMBL/GenBank/DDBJ whole genome shotgun (WGS) entry which is preliminary data.</text>
</comment>
<dbReference type="EMBL" id="JROU02001500">
    <property type="protein sequence ID" value="OEH76246.1"/>
    <property type="molecule type" value="Genomic_DNA"/>
</dbReference>
<gene>
    <name evidence="1" type="ORF">cyc_02909</name>
</gene>
<dbReference type="AlphaFoldDB" id="A0A1D3CYJ0"/>
<organism evidence="1 2">
    <name type="scientific">Cyclospora cayetanensis</name>
    <dbReference type="NCBI Taxonomy" id="88456"/>
    <lineage>
        <taxon>Eukaryota</taxon>
        <taxon>Sar</taxon>
        <taxon>Alveolata</taxon>
        <taxon>Apicomplexa</taxon>
        <taxon>Conoidasida</taxon>
        <taxon>Coccidia</taxon>
        <taxon>Eucoccidiorida</taxon>
        <taxon>Eimeriorina</taxon>
        <taxon>Eimeriidae</taxon>
        <taxon>Cyclospora</taxon>
    </lineage>
</organism>